<dbReference type="EnsemblMetazoa" id="OVOC9662.1">
    <property type="protein sequence ID" value="OVOC9662.1"/>
    <property type="gene ID" value="WBGene00246471"/>
</dbReference>
<accession>A0A8R1Y3S3</accession>
<organism evidence="1 2">
    <name type="scientific">Onchocerca volvulus</name>
    <dbReference type="NCBI Taxonomy" id="6282"/>
    <lineage>
        <taxon>Eukaryota</taxon>
        <taxon>Metazoa</taxon>
        <taxon>Ecdysozoa</taxon>
        <taxon>Nematoda</taxon>
        <taxon>Chromadorea</taxon>
        <taxon>Rhabditida</taxon>
        <taxon>Spirurina</taxon>
        <taxon>Spiruromorpha</taxon>
        <taxon>Filarioidea</taxon>
        <taxon>Onchocercidae</taxon>
        <taxon>Onchocerca</taxon>
    </lineage>
</organism>
<reference evidence="2" key="1">
    <citation type="submission" date="2013-10" db="EMBL/GenBank/DDBJ databases">
        <title>Genome sequencing of Onchocerca volvulus.</title>
        <authorList>
            <person name="Cotton J."/>
            <person name="Tsai J."/>
            <person name="Stanley E."/>
            <person name="Tracey A."/>
            <person name="Holroyd N."/>
            <person name="Lustigman S."/>
            <person name="Berriman M."/>
        </authorList>
    </citation>
    <scope>NUCLEOTIDE SEQUENCE</scope>
</reference>
<dbReference type="EMBL" id="CMVM020000284">
    <property type="status" value="NOT_ANNOTATED_CDS"/>
    <property type="molecule type" value="Genomic_DNA"/>
</dbReference>
<sequence length="51" mass="5960">MSKLLSERNQIMPEKMHFGGLFLGDTIQEKTRTLLGWNDELLKSEYFNIVS</sequence>
<dbReference type="Proteomes" id="UP000024404">
    <property type="component" value="Unassembled WGS sequence"/>
</dbReference>
<reference evidence="1" key="2">
    <citation type="submission" date="2022-06" db="UniProtKB">
        <authorList>
            <consortium name="EnsemblMetazoa"/>
        </authorList>
    </citation>
    <scope>IDENTIFICATION</scope>
</reference>
<evidence type="ECO:0000313" key="1">
    <source>
        <dbReference type="EnsemblMetazoa" id="OVOC9662.1"/>
    </source>
</evidence>
<dbReference type="AlphaFoldDB" id="A0A8R1Y3S3"/>
<keyword evidence="2" id="KW-1185">Reference proteome</keyword>
<protein>
    <submittedName>
        <fullName evidence="1">Uncharacterized protein</fullName>
    </submittedName>
</protein>
<name>A0A8R1Y3S3_ONCVO</name>
<proteinExistence type="predicted"/>
<evidence type="ECO:0000313" key="2">
    <source>
        <dbReference type="Proteomes" id="UP000024404"/>
    </source>
</evidence>